<feature type="chain" id="PRO_5037689232" evidence="1">
    <location>
        <begin position="20"/>
        <end position="279"/>
    </location>
</feature>
<gene>
    <name evidence="3" type="ORF">JKP34_15855</name>
</gene>
<proteinExistence type="predicted"/>
<name>A0A937DG22_9BACT</name>
<keyword evidence="3" id="KW-0378">Hydrolase</keyword>
<keyword evidence="3" id="KW-0255">Endonuclease</keyword>
<sequence>MKYLATFIFFLSCSFLSEAQLQKPVKLMTYNIKFDDRNDQVNNWNNRKEHLIGLLKYHQPNIFGTQEGLFNQLEDIDNALSDYTYVGVAREDGKQEGEYSAIFYDSTLFMLKSSGNFWLSETPDKPSKGWDAANTRICTWAHFENRESGKSFYVFNAHFDHVGVEARKNSIRLITKKVNEIAGNSAVIVMGDFNFTNDSEPYQLITKNLSDSYLISEKAPYGPEATFNAFRFSEMPKRRIDYIFVNDGVEVLSYATLSDSKEMHYPSDHFPVQAQIRLK</sequence>
<protein>
    <submittedName>
        <fullName evidence="3">Endonuclease/exonuclease/phosphatase family protein</fullName>
    </submittedName>
</protein>
<dbReference type="InterPro" id="IPR036691">
    <property type="entry name" value="Endo/exonu/phosph_ase_sf"/>
</dbReference>
<accession>A0A937DG22</accession>
<dbReference type="AlphaFoldDB" id="A0A937DG22"/>
<feature type="domain" description="Endonuclease/exonuclease/phosphatase" evidence="2">
    <location>
        <begin position="28"/>
        <end position="269"/>
    </location>
</feature>
<evidence type="ECO:0000313" key="4">
    <source>
        <dbReference type="Proteomes" id="UP000642920"/>
    </source>
</evidence>
<organism evidence="3 4">
    <name type="scientific">Marivirga atlantica</name>
    <dbReference type="NCBI Taxonomy" id="1548457"/>
    <lineage>
        <taxon>Bacteria</taxon>
        <taxon>Pseudomonadati</taxon>
        <taxon>Bacteroidota</taxon>
        <taxon>Cytophagia</taxon>
        <taxon>Cytophagales</taxon>
        <taxon>Marivirgaceae</taxon>
        <taxon>Marivirga</taxon>
    </lineage>
</organism>
<dbReference type="PANTHER" id="PTHR12121">
    <property type="entry name" value="CARBON CATABOLITE REPRESSOR PROTEIN 4"/>
    <property type="match status" value="1"/>
</dbReference>
<dbReference type="InterPro" id="IPR050410">
    <property type="entry name" value="CCR4/nocturin_mRNA_transcr"/>
</dbReference>
<keyword evidence="3" id="KW-0540">Nuclease</keyword>
<evidence type="ECO:0000256" key="1">
    <source>
        <dbReference type="SAM" id="SignalP"/>
    </source>
</evidence>
<dbReference type="EMBL" id="JAERQG010000004">
    <property type="protein sequence ID" value="MBL0766742.1"/>
    <property type="molecule type" value="Genomic_DNA"/>
</dbReference>
<keyword evidence="1" id="KW-0732">Signal</keyword>
<dbReference type="InterPro" id="IPR005135">
    <property type="entry name" value="Endo/exonuclease/phosphatase"/>
</dbReference>
<dbReference type="GO" id="GO:0000175">
    <property type="term" value="F:3'-5'-RNA exonuclease activity"/>
    <property type="evidence" value="ECO:0007669"/>
    <property type="project" value="TreeGrafter"/>
</dbReference>
<dbReference type="SUPFAM" id="SSF56219">
    <property type="entry name" value="DNase I-like"/>
    <property type="match status" value="1"/>
</dbReference>
<keyword evidence="4" id="KW-1185">Reference proteome</keyword>
<dbReference type="CDD" id="cd09083">
    <property type="entry name" value="EEP-1"/>
    <property type="match status" value="1"/>
</dbReference>
<dbReference type="Proteomes" id="UP000642920">
    <property type="component" value="Unassembled WGS sequence"/>
</dbReference>
<evidence type="ECO:0000313" key="3">
    <source>
        <dbReference type="EMBL" id="MBL0766742.1"/>
    </source>
</evidence>
<dbReference type="Pfam" id="PF03372">
    <property type="entry name" value="Exo_endo_phos"/>
    <property type="match status" value="1"/>
</dbReference>
<dbReference type="RefSeq" id="WP_201923622.1">
    <property type="nucleotide sequence ID" value="NZ_JAERQG010000004.1"/>
</dbReference>
<feature type="signal peptide" evidence="1">
    <location>
        <begin position="1"/>
        <end position="19"/>
    </location>
</feature>
<reference evidence="3" key="1">
    <citation type="submission" date="2021-01" db="EMBL/GenBank/DDBJ databases">
        <title>Marivirga sp. nov., isolated from intertidal surface sediments.</title>
        <authorList>
            <person name="Zhang M."/>
        </authorList>
    </citation>
    <scope>NUCLEOTIDE SEQUENCE</scope>
    <source>
        <strain evidence="3">SM1354</strain>
    </source>
</reference>
<dbReference type="Gene3D" id="3.60.10.10">
    <property type="entry name" value="Endonuclease/exonuclease/phosphatase"/>
    <property type="match status" value="1"/>
</dbReference>
<evidence type="ECO:0000259" key="2">
    <source>
        <dbReference type="Pfam" id="PF03372"/>
    </source>
</evidence>
<dbReference type="PANTHER" id="PTHR12121:SF36">
    <property type="entry name" value="ENDONUCLEASE_EXONUCLEASE_PHOSPHATASE DOMAIN-CONTAINING PROTEIN"/>
    <property type="match status" value="1"/>
</dbReference>
<dbReference type="GO" id="GO:0004519">
    <property type="term" value="F:endonuclease activity"/>
    <property type="evidence" value="ECO:0007669"/>
    <property type="project" value="UniProtKB-KW"/>
</dbReference>
<comment type="caution">
    <text evidence="3">The sequence shown here is derived from an EMBL/GenBank/DDBJ whole genome shotgun (WGS) entry which is preliminary data.</text>
</comment>